<dbReference type="EMBL" id="CP032695">
    <property type="protein sequence ID" value="AYG62980.1"/>
    <property type="molecule type" value="Genomic_DNA"/>
</dbReference>
<dbReference type="KEGG" id="rjg:CCGE525_30165"/>
<accession>A0A387FV01</accession>
<protein>
    <submittedName>
        <fullName evidence="1">Uncharacterized protein</fullName>
    </submittedName>
</protein>
<keyword evidence="2" id="KW-1185">Reference proteome</keyword>
<geneLocation type="plasmid" evidence="2">
    <name>prccge525c</name>
</geneLocation>
<evidence type="ECO:0000313" key="1">
    <source>
        <dbReference type="EMBL" id="AYG62980.1"/>
    </source>
</evidence>
<reference evidence="1 2" key="1">
    <citation type="submission" date="2018-10" db="EMBL/GenBank/DDBJ databases">
        <title>Rhizobium etli, R. leguminosarum and a new Rhizobium genospecies from Phaseolus dumosus.</title>
        <authorList>
            <person name="Ramirez-Puebla S.T."/>
            <person name="Rogel-Hernandez M.A."/>
            <person name="Guerrero G."/>
            <person name="Ormeno-Orrillo E."/>
            <person name="Martinez-Romero J.C."/>
            <person name="Negrete-Yankelevich S."/>
            <person name="Martinez-Romero E."/>
        </authorList>
    </citation>
    <scope>NUCLEOTIDE SEQUENCE [LARGE SCALE GENOMIC DNA]</scope>
    <source>
        <strain evidence="1 2">CCGE525</strain>
        <plasmid evidence="2">prccge525c</plasmid>
    </source>
</reference>
<sequence length="117" mass="13985">MFLEFATFRGFGHFFDFRTFCVTSYTFPQRFEIREGFKFHKMRYELFGCSGYLVMRQLGQLEMRQSRLSTHWLKPTLGARMTTLSLVETMSGWRRHVLFDHHVAERVASPRSHPEDP</sequence>
<evidence type="ECO:0000313" key="2">
    <source>
        <dbReference type="Proteomes" id="UP000282195"/>
    </source>
</evidence>
<dbReference type="AlphaFoldDB" id="A0A387FV01"/>
<dbReference type="Proteomes" id="UP000282195">
    <property type="component" value="Plasmid pRCCGE525c"/>
</dbReference>
<gene>
    <name evidence="1" type="ORF">CCGE525_30165</name>
</gene>
<organism evidence="1 2">
    <name type="scientific">Rhizobium jaguaris</name>
    <dbReference type="NCBI Taxonomy" id="1312183"/>
    <lineage>
        <taxon>Bacteria</taxon>
        <taxon>Pseudomonadati</taxon>
        <taxon>Pseudomonadota</taxon>
        <taxon>Alphaproteobacteria</taxon>
        <taxon>Hyphomicrobiales</taxon>
        <taxon>Rhizobiaceae</taxon>
        <taxon>Rhizobium/Agrobacterium group</taxon>
        <taxon>Rhizobium</taxon>
    </lineage>
</organism>
<dbReference type="OrthoDB" id="8397045at2"/>
<keyword evidence="1" id="KW-0614">Plasmid</keyword>
<proteinExistence type="predicted"/>
<name>A0A387FV01_9HYPH</name>